<proteinExistence type="predicted"/>
<accession>A0A4Y7RA10</accession>
<comment type="caution">
    <text evidence="1">The sequence shown here is derived from an EMBL/GenBank/DDBJ whole genome shotgun (WGS) entry which is preliminary data.</text>
</comment>
<organism evidence="1 2">
    <name type="scientific">Pelotomaculum schinkii</name>
    <dbReference type="NCBI Taxonomy" id="78350"/>
    <lineage>
        <taxon>Bacteria</taxon>
        <taxon>Bacillati</taxon>
        <taxon>Bacillota</taxon>
        <taxon>Clostridia</taxon>
        <taxon>Eubacteriales</taxon>
        <taxon>Desulfotomaculaceae</taxon>
        <taxon>Pelotomaculum</taxon>
    </lineage>
</organism>
<name>A0A4Y7RA10_9FIRM</name>
<gene>
    <name evidence="1" type="ORF">Psch_02521</name>
</gene>
<sequence length="145" mass="16466">MEAIHLIRPVLVKVKVTDAYKKAAAAEVQEALRRVELELQSLDFQERRLVPELEKKNPQGFAVARQRLDQERSLRKEKHRQLLDQLKGIGQLAEGTEVLFSKMESPVELKLGDDWNKVLGVEIIVQDGTVIEIRQGGIGKDHGHE</sequence>
<dbReference type="InterPro" id="IPR021297">
    <property type="entry name" value="YlqD"/>
</dbReference>
<evidence type="ECO:0000313" key="1">
    <source>
        <dbReference type="EMBL" id="TEB05480.1"/>
    </source>
</evidence>
<dbReference type="Gene3D" id="6.10.140.1110">
    <property type="match status" value="1"/>
</dbReference>
<dbReference type="Pfam" id="PF11068">
    <property type="entry name" value="YlqD"/>
    <property type="match status" value="1"/>
</dbReference>
<dbReference type="AlphaFoldDB" id="A0A4Y7RA10"/>
<evidence type="ECO:0008006" key="3">
    <source>
        <dbReference type="Google" id="ProtNLM"/>
    </source>
</evidence>
<dbReference type="RefSeq" id="WP_190240528.1">
    <property type="nucleotide sequence ID" value="NZ_QFGA01000002.1"/>
</dbReference>
<dbReference type="Proteomes" id="UP000298324">
    <property type="component" value="Unassembled WGS sequence"/>
</dbReference>
<dbReference type="EMBL" id="QFGA01000002">
    <property type="protein sequence ID" value="TEB05480.1"/>
    <property type="molecule type" value="Genomic_DNA"/>
</dbReference>
<evidence type="ECO:0000313" key="2">
    <source>
        <dbReference type="Proteomes" id="UP000298324"/>
    </source>
</evidence>
<protein>
    <recommendedName>
        <fullName evidence="3">YlqD protein</fullName>
    </recommendedName>
</protein>
<keyword evidence="2" id="KW-1185">Reference proteome</keyword>
<reference evidence="1 2" key="1">
    <citation type="journal article" date="2018" name="Environ. Microbiol.">
        <title>Novel energy conservation strategies and behaviour of Pelotomaculum schinkii driving syntrophic propionate catabolism.</title>
        <authorList>
            <person name="Hidalgo-Ahumada C.A.P."/>
            <person name="Nobu M.K."/>
            <person name="Narihiro T."/>
            <person name="Tamaki H."/>
            <person name="Liu W.T."/>
            <person name="Kamagata Y."/>
            <person name="Stams A.J.M."/>
            <person name="Imachi H."/>
            <person name="Sousa D.Z."/>
        </authorList>
    </citation>
    <scope>NUCLEOTIDE SEQUENCE [LARGE SCALE GENOMIC DNA]</scope>
    <source>
        <strain evidence="1 2">HH</strain>
    </source>
</reference>